<evidence type="ECO:0000256" key="5">
    <source>
        <dbReference type="ARBA" id="ARBA00023136"/>
    </source>
</evidence>
<feature type="transmembrane region" description="Helical" evidence="6">
    <location>
        <begin position="324"/>
        <end position="345"/>
    </location>
</feature>
<feature type="transmembrane region" description="Helical" evidence="6">
    <location>
        <begin position="92"/>
        <end position="114"/>
    </location>
</feature>
<keyword evidence="8" id="KW-1185">Reference proteome</keyword>
<dbReference type="PANTHER" id="PTHR42865">
    <property type="entry name" value="PROTON/GLUTAMATE-ASPARTATE SYMPORTER"/>
    <property type="match status" value="1"/>
</dbReference>
<evidence type="ECO:0000313" key="7">
    <source>
        <dbReference type="EMBL" id="MBT9314879.1"/>
    </source>
</evidence>
<dbReference type="PANTHER" id="PTHR42865:SF10">
    <property type="entry name" value="SODIUM:DICARBOXYLATE SYMPORTER FAMILY PROTEIN"/>
    <property type="match status" value="1"/>
</dbReference>
<sequence length="443" mass="47631">MTINSGIKKRQFWPNTVSLKWLRSPWAILASVVLAVYVGTTHKELAILLAPLGNFYLGLLKMCVLPILLSAITTSIGQLMQSSKATQYIKRILVIFPLGLLASSSVTVILATIMGPGRNLSTKTLESLGGLINNSSIDLEMALTGPIPEESSQSLASFLISLVPENIFSALSQGETLKVLVFSIIVGISLGLVRDRVTEPCFDILRAIYKTFNQLISWLTLILPIGLFSLLAYQLSQQGLDVMLSMMNFVIAALVIFLVVYVLSTLIIWQQAKTSFIKVLAALREPTILALATSSSLACLPSAITQLTEGLNFSRQTAHLVTPLAITLCRFGSVIYFALGSVFVMQLYDKPMDLGSAIIVIVGSIFAGMATSGVTGLLTLTMLGIVLEPLQLPLEAVLVLFVAIDPIMDPFRTLAIVHTGIATTAVIADESSGNTIITGLNIM</sequence>
<keyword evidence="2" id="KW-0813">Transport</keyword>
<evidence type="ECO:0000256" key="6">
    <source>
        <dbReference type="SAM" id="Phobius"/>
    </source>
</evidence>
<feature type="transmembrane region" description="Helical" evidence="6">
    <location>
        <begin position="215"/>
        <end position="235"/>
    </location>
</feature>
<comment type="caution">
    <text evidence="7">The sequence shown here is derived from an EMBL/GenBank/DDBJ whole genome shotgun (WGS) entry which is preliminary data.</text>
</comment>
<dbReference type="SUPFAM" id="SSF118215">
    <property type="entry name" value="Proton glutamate symport protein"/>
    <property type="match status" value="1"/>
</dbReference>
<feature type="transmembrane region" description="Helical" evidence="6">
    <location>
        <begin position="357"/>
        <end position="378"/>
    </location>
</feature>
<evidence type="ECO:0000256" key="1">
    <source>
        <dbReference type="ARBA" id="ARBA00004141"/>
    </source>
</evidence>
<protein>
    <submittedName>
        <fullName evidence="7">Cation:dicarboxylase symporter family transporter</fullName>
    </submittedName>
</protein>
<dbReference type="GO" id="GO:0005886">
    <property type="term" value="C:plasma membrane"/>
    <property type="evidence" value="ECO:0007669"/>
    <property type="project" value="TreeGrafter"/>
</dbReference>
<feature type="transmembrane region" description="Helical" evidence="6">
    <location>
        <begin position="21"/>
        <end position="39"/>
    </location>
</feature>
<dbReference type="Gene3D" id="1.10.3860.10">
    <property type="entry name" value="Sodium:dicarboxylate symporter"/>
    <property type="match status" value="1"/>
</dbReference>
<dbReference type="EMBL" id="JADOES010000007">
    <property type="protein sequence ID" value="MBT9314879.1"/>
    <property type="molecule type" value="Genomic_DNA"/>
</dbReference>
<feature type="transmembrane region" description="Helical" evidence="6">
    <location>
        <begin position="247"/>
        <end position="269"/>
    </location>
</feature>
<gene>
    <name evidence="7" type="ORF">IXB50_05535</name>
</gene>
<organism evidence="7 8">
    <name type="scientific">Leptothoe spongobia TAU-MAC 1115</name>
    <dbReference type="NCBI Taxonomy" id="1967444"/>
    <lineage>
        <taxon>Bacteria</taxon>
        <taxon>Bacillati</taxon>
        <taxon>Cyanobacteriota</taxon>
        <taxon>Cyanophyceae</taxon>
        <taxon>Nodosilineales</taxon>
        <taxon>Cymatolegaceae</taxon>
        <taxon>Leptothoe</taxon>
        <taxon>Leptothoe spongobia</taxon>
    </lineage>
</organism>
<reference evidence="7" key="2">
    <citation type="journal article" date="2021" name="Mar. Drugs">
        <title>Genome Reduction and Secondary Metabolism of the Marine Sponge-Associated Cyanobacterium Leptothoe.</title>
        <authorList>
            <person name="Konstantinou D."/>
            <person name="Popin R.V."/>
            <person name="Fewer D.P."/>
            <person name="Sivonen K."/>
            <person name="Gkelis S."/>
        </authorList>
    </citation>
    <scope>NUCLEOTIDE SEQUENCE</scope>
    <source>
        <strain evidence="7">TAU-MAC 1115</strain>
    </source>
</reference>
<keyword evidence="4 6" id="KW-1133">Transmembrane helix</keyword>
<feature type="transmembrane region" description="Helical" evidence="6">
    <location>
        <begin position="59"/>
        <end position="80"/>
    </location>
</feature>
<proteinExistence type="predicted"/>
<dbReference type="Pfam" id="PF00375">
    <property type="entry name" value="SDF"/>
    <property type="match status" value="1"/>
</dbReference>
<reference evidence="7" key="1">
    <citation type="submission" date="2020-11" db="EMBL/GenBank/DDBJ databases">
        <authorList>
            <person name="Konstantinou D."/>
            <person name="Gkelis S."/>
            <person name="Popin R."/>
            <person name="Fewer D."/>
            <person name="Sivonen K."/>
        </authorList>
    </citation>
    <scope>NUCLEOTIDE SEQUENCE</scope>
    <source>
        <strain evidence="7">TAU-MAC 1115</strain>
    </source>
</reference>
<evidence type="ECO:0000256" key="4">
    <source>
        <dbReference type="ARBA" id="ARBA00022989"/>
    </source>
</evidence>
<dbReference type="InterPro" id="IPR001991">
    <property type="entry name" value="Na-dicarboxylate_symporter"/>
</dbReference>
<keyword evidence="5 6" id="KW-0472">Membrane</keyword>
<dbReference type="InterPro" id="IPR036458">
    <property type="entry name" value="Na:dicarbo_symporter_sf"/>
</dbReference>
<evidence type="ECO:0000313" key="8">
    <source>
        <dbReference type="Proteomes" id="UP000717364"/>
    </source>
</evidence>
<comment type="subcellular location">
    <subcellularLocation>
        <location evidence="1">Membrane</location>
        <topology evidence="1">Multi-pass membrane protein</topology>
    </subcellularLocation>
</comment>
<keyword evidence="3 6" id="KW-0812">Transmembrane</keyword>
<evidence type="ECO:0000256" key="3">
    <source>
        <dbReference type="ARBA" id="ARBA00022692"/>
    </source>
</evidence>
<accession>A0A947DEF4</accession>
<dbReference type="AlphaFoldDB" id="A0A947DEF4"/>
<dbReference type="RefSeq" id="WP_215607950.1">
    <property type="nucleotide sequence ID" value="NZ_JADOES010000007.1"/>
</dbReference>
<dbReference type="Proteomes" id="UP000717364">
    <property type="component" value="Unassembled WGS sequence"/>
</dbReference>
<dbReference type="PRINTS" id="PR00173">
    <property type="entry name" value="EDTRNSPORT"/>
</dbReference>
<evidence type="ECO:0000256" key="2">
    <source>
        <dbReference type="ARBA" id="ARBA00022448"/>
    </source>
</evidence>
<dbReference type="GO" id="GO:0015293">
    <property type="term" value="F:symporter activity"/>
    <property type="evidence" value="ECO:0007669"/>
    <property type="project" value="InterPro"/>
</dbReference>
<name>A0A947DEF4_9CYAN</name>
<feature type="transmembrane region" description="Helical" evidence="6">
    <location>
        <begin position="176"/>
        <end position="194"/>
    </location>
</feature>